<accession>A0A931FEE6</accession>
<keyword evidence="3" id="KW-1185">Reference proteome</keyword>
<dbReference type="EMBL" id="JADPRT010000005">
    <property type="protein sequence ID" value="MBF9069125.1"/>
    <property type="molecule type" value="Genomic_DNA"/>
</dbReference>
<feature type="region of interest" description="Disordered" evidence="1">
    <location>
        <begin position="83"/>
        <end position="107"/>
    </location>
</feature>
<reference evidence="2" key="1">
    <citation type="submission" date="2020-11" db="EMBL/GenBank/DDBJ databases">
        <title>Isolation and identification of active actinomycetes.</title>
        <authorList>
            <person name="Yu B."/>
        </authorList>
    </citation>
    <scope>NUCLEOTIDE SEQUENCE</scope>
    <source>
        <strain evidence="2">NEAU-YB345</strain>
    </source>
</reference>
<evidence type="ECO:0000313" key="3">
    <source>
        <dbReference type="Proteomes" id="UP000657385"/>
    </source>
</evidence>
<evidence type="ECO:0000313" key="2">
    <source>
        <dbReference type="EMBL" id="MBF9069125.1"/>
    </source>
</evidence>
<name>A0A931FEE6_9ACTN</name>
<dbReference type="RefSeq" id="WP_196194294.1">
    <property type="nucleotide sequence ID" value="NZ_JADPRT010000005.1"/>
</dbReference>
<sequence length="107" mass="11308">MTRDELDNLAAFLRARLGAPTSADPAAPKTVTGALRTVEQAVLGLEAFFQLAARVPTTPGLSIEEQRAQALWQTLLEMAARWPDHPDSPLLSSTPPDPGPPPAVTAA</sequence>
<gene>
    <name evidence="2" type="ORF">I2501_13960</name>
</gene>
<protein>
    <submittedName>
        <fullName evidence="2">Uncharacterized protein</fullName>
    </submittedName>
</protein>
<feature type="compositionally biased region" description="Pro residues" evidence="1">
    <location>
        <begin position="95"/>
        <end position="107"/>
    </location>
</feature>
<organism evidence="2 3">
    <name type="scientific">Streptacidiphilus fuscans</name>
    <dbReference type="NCBI Taxonomy" id="2789292"/>
    <lineage>
        <taxon>Bacteria</taxon>
        <taxon>Bacillati</taxon>
        <taxon>Actinomycetota</taxon>
        <taxon>Actinomycetes</taxon>
        <taxon>Kitasatosporales</taxon>
        <taxon>Streptomycetaceae</taxon>
        <taxon>Streptacidiphilus</taxon>
    </lineage>
</organism>
<evidence type="ECO:0000256" key="1">
    <source>
        <dbReference type="SAM" id="MobiDB-lite"/>
    </source>
</evidence>
<dbReference type="Proteomes" id="UP000657385">
    <property type="component" value="Unassembled WGS sequence"/>
</dbReference>
<dbReference type="AlphaFoldDB" id="A0A931FEE6"/>
<comment type="caution">
    <text evidence="2">The sequence shown here is derived from an EMBL/GenBank/DDBJ whole genome shotgun (WGS) entry which is preliminary data.</text>
</comment>
<proteinExistence type="predicted"/>